<dbReference type="GO" id="GO:0006508">
    <property type="term" value="P:proteolysis"/>
    <property type="evidence" value="ECO:0007669"/>
    <property type="project" value="UniProtKB-KW"/>
</dbReference>
<feature type="active site" description="Charge relay system" evidence="14">
    <location>
        <position position="229"/>
    </location>
</feature>
<evidence type="ECO:0000256" key="13">
    <source>
        <dbReference type="ARBA" id="ARBA00032850"/>
    </source>
</evidence>
<evidence type="ECO:0000256" key="1">
    <source>
        <dbReference type="ARBA" id="ARBA00001772"/>
    </source>
</evidence>
<feature type="binding site" evidence="15">
    <location>
        <begin position="227"/>
        <end position="229"/>
    </location>
    <ligand>
        <name>substrate</name>
    </ligand>
</feature>
<dbReference type="Gene3D" id="2.30.42.10">
    <property type="match status" value="2"/>
</dbReference>
<evidence type="ECO:0000256" key="5">
    <source>
        <dbReference type="ARBA" id="ARBA00013958"/>
    </source>
</evidence>
<dbReference type="SUPFAM" id="SSF50494">
    <property type="entry name" value="Trypsin-like serine proteases"/>
    <property type="match status" value="1"/>
</dbReference>
<dbReference type="Pfam" id="PF13180">
    <property type="entry name" value="PDZ_2"/>
    <property type="match status" value="1"/>
</dbReference>
<comment type="catalytic activity">
    <reaction evidence="1">
        <text>Acts on substrates that are at least partially unfolded. The cleavage site P1 residue is normally between a pair of hydrophobic residues, such as Val-|-Val.</text>
        <dbReference type="EC" id="3.4.21.107"/>
    </reaction>
</comment>
<feature type="domain" description="PDZ" evidence="17">
    <location>
        <begin position="270"/>
        <end position="364"/>
    </location>
</feature>
<dbReference type="InterPro" id="IPR041489">
    <property type="entry name" value="PDZ_6"/>
</dbReference>
<evidence type="ECO:0000256" key="7">
    <source>
        <dbReference type="ARBA" id="ARBA00022729"/>
    </source>
</evidence>
<evidence type="ECO:0000256" key="11">
    <source>
        <dbReference type="ARBA" id="ARBA00022825"/>
    </source>
</evidence>
<comment type="similarity">
    <text evidence="3">Belongs to the peptidase S1C family.</text>
</comment>
<dbReference type="SUPFAM" id="SSF50156">
    <property type="entry name" value="PDZ domain-like"/>
    <property type="match status" value="2"/>
</dbReference>
<feature type="signal peptide" evidence="16">
    <location>
        <begin position="1"/>
        <end position="33"/>
    </location>
</feature>
<dbReference type="Pfam" id="PF13365">
    <property type="entry name" value="Trypsin_2"/>
    <property type="match status" value="1"/>
</dbReference>
<evidence type="ECO:0000256" key="3">
    <source>
        <dbReference type="ARBA" id="ARBA00010541"/>
    </source>
</evidence>
<sequence length="487" mass="52153">MKSQTYLPSRSGLLALLFLFSFIIAASPSPARAEAADDIALLDRSSRAFVNVVKAAQPAVVNIRVEKSVERKGGFPGDGDEMFNNPFFEHFFGPQFRGPHRFQQQGQGSGFIINRDGYILTNNHVVEGADTITVRLSDEREFKAKLVGSDPQTDVAMIKIQDSGNLPTLTLGNSDALEVGEWVIAIGNPFGLNQTVTVGVVSAKGRNRVGINEYESFIQTDAAINPGNSGGPLLNTHGEVIGINSALFSRTGGYMGIGFAIPINMVKAIEDQLQKHGKVTRGWLGVAIQDVNEDLAKSFDLKQAKGILISEVQPDSPASKAEMKQGDVILRLNGAELKDVSDLRNKVALITPGTKATLTIIRSGSEKMIDVVIGEQPSGFGKTGSGLPSQGNLEQFGLNLQDLTPELAQQLGYTAEQKGVVISAVAPGSPAEKAGLQAGYLIEEVNKVGVSNLKELQLVLKKSTQPKRILLRVHSGNLSQYVVLVAQ</sequence>
<dbReference type="CDD" id="cd10839">
    <property type="entry name" value="cpPDZ1_DegP-like"/>
    <property type="match status" value="1"/>
</dbReference>
<dbReference type="Gene3D" id="2.40.10.120">
    <property type="match status" value="1"/>
</dbReference>
<dbReference type="AlphaFoldDB" id="A0A840UUY1"/>
<dbReference type="FunFam" id="2.40.10.10:FF:000001">
    <property type="entry name" value="Periplasmic serine protease DegS"/>
    <property type="match status" value="1"/>
</dbReference>
<evidence type="ECO:0000256" key="14">
    <source>
        <dbReference type="PIRSR" id="PIRSR611782-1"/>
    </source>
</evidence>
<evidence type="ECO:0000256" key="4">
    <source>
        <dbReference type="ARBA" id="ARBA00013035"/>
    </source>
</evidence>
<evidence type="ECO:0000256" key="10">
    <source>
        <dbReference type="ARBA" id="ARBA00022801"/>
    </source>
</evidence>
<keyword evidence="7 16" id="KW-0732">Signal</keyword>
<evidence type="ECO:0000256" key="15">
    <source>
        <dbReference type="PIRSR" id="PIRSR611782-2"/>
    </source>
</evidence>
<proteinExistence type="inferred from homology"/>
<dbReference type="GO" id="GO:0004252">
    <property type="term" value="F:serine-type endopeptidase activity"/>
    <property type="evidence" value="ECO:0007669"/>
    <property type="project" value="InterPro"/>
</dbReference>
<accession>A0A840UUY1</accession>
<keyword evidence="19" id="KW-1185">Reference proteome</keyword>
<evidence type="ECO:0000256" key="2">
    <source>
        <dbReference type="ARBA" id="ARBA00004418"/>
    </source>
</evidence>
<dbReference type="InterPro" id="IPR001478">
    <property type="entry name" value="PDZ"/>
</dbReference>
<dbReference type="NCBIfam" id="TIGR02037">
    <property type="entry name" value="degP_htrA_DO"/>
    <property type="match status" value="1"/>
</dbReference>
<dbReference type="FunFam" id="2.40.10.120:FF:000007">
    <property type="entry name" value="Periplasmic serine endoprotease DegP-like"/>
    <property type="match status" value="1"/>
</dbReference>
<comment type="subcellular location">
    <subcellularLocation>
        <location evidence="2">Periplasm</location>
    </subcellularLocation>
</comment>
<dbReference type="EC" id="3.4.21.107" evidence="4"/>
<dbReference type="PANTHER" id="PTHR22939:SF129">
    <property type="entry name" value="SERINE PROTEASE HTRA2, MITOCHONDRIAL"/>
    <property type="match status" value="1"/>
</dbReference>
<dbReference type="Pfam" id="PF17820">
    <property type="entry name" value="PDZ_6"/>
    <property type="match status" value="1"/>
</dbReference>
<feature type="binding site" evidence="15">
    <location>
        <position position="124"/>
    </location>
    <ligand>
        <name>substrate</name>
    </ligand>
</feature>
<keyword evidence="6 18" id="KW-0645">Protease</keyword>
<keyword evidence="9" id="KW-0574">Periplasm</keyword>
<dbReference type="InterPro" id="IPR001940">
    <property type="entry name" value="Peptidase_S1C"/>
</dbReference>
<keyword evidence="12" id="KW-0346">Stress response</keyword>
<keyword evidence="10 18" id="KW-0378">Hydrolase</keyword>
<feature type="active site" description="Charge relay system" evidence="14">
    <location>
        <position position="124"/>
    </location>
</feature>
<organism evidence="18 19">
    <name type="scientific">Desulfoprunum benzoelyticum</name>
    <dbReference type="NCBI Taxonomy" id="1506996"/>
    <lineage>
        <taxon>Bacteria</taxon>
        <taxon>Pseudomonadati</taxon>
        <taxon>Thermodesulfobacteriota</taxon>
        <taxon>Desulfobulbia</taxon>
        <taxon>Desulfobulbales</taxon>
        <taxon>Desulfobulbaceae</taxon>
        <taxon>Desulfoprunum</taxon>
    </lineage>
</organism>
<evidence type="ECO:0000256" key="16">
    <source>
        <dbReference type="SAM" id="SignalP"/>
    </source>
</evidence>
<dbReference type="InterPro" id="IPR009003">
    <property type="entry name" value="Peptidase_S1_PA"/>
</dbReference>
<evidence type="ECO:0000256" key="9">
    <source>
        <dbReference type="ARBA" id="ARBA00022764"/>
    </source>
</evidence>
<dbReference type="Proteomes" id="UP000539642">
    <property type="component" value="Unassembled WGS sequence"/>
</dbReference>
<protein>
    <recommendedName>
        <fullName evidence="5">Probable periplasmic serine endoprotease DegP-like</fullName>
        <ecNumber evidence="4">3.4.21.107</ecNumber>
    </recommendedName>
    <alternativeName>
        <fullName evidence="13">Protease Do</fullName>
    </alternativeName>
</protein>
<feature type="active site" description="Charge relay system" evidence="14">
    <location>
        <position position="154"/>
    </location>
</feature>
<feature type="binding site" evidence="15">
    <location>
        <position position="66"/>
    </location>
    <ligand>
        <name>substrate</name>
    </ligand>
</feature>
<dbReference type="SMART" id="SM00228">
    <property type="entry name" value="PDZ"/>
    <property type="match status" value="2"/>
</dbReference>
<keyword evidence="11" id="KW-0720">Serine protease</keyword>
<feature type="chain" id="PRO_5038798146" description="Probable periplasmic serine endoprotease DegP-like" evidence="16">
    <location>
        <begin position="34"/>
        <end position="487"/>
    </location>
</feature>
<evidence type="ECO:0000313" key="18">
    <source>
        <dbReference type="EMBL" id="MBB5348646.1"/>
    </source>
</evidence>
<dbReference type="InterPro" id="IPR036034">
    <property type="entry name" value="PDZ_sf"/>
</dbReference>
<feature type="domain" description="PDZ" evidence="17">
    <location>
        <begin position="397"/>
        <end position="477"/>
    </location>
</feature>
<dbReference type="PANTHER" id="PTHR22939">
    <property type="entry name" value="SERINE PROTEASE FAMILY S1C HTRA-RELATED"/>
    <property type="match status" value="1"/>
</dbReference>
<name>A0A840UUY1_9BACT</name>
<gene>
    <name evidence="18" type="ORF">HNQ81_002382</name>
</gene>
<evidence type="ECO:0000256" key="6">
    <source>
        <dbReference type="ARBA" id="ARBA00022670"/>
    </source>
</evidence>
<evidence type="ECO:0000259" key="17">
    <source>
        <dbReference type="PROSITE" id="PS50106"/>
    </source>
</evidence>
<dbReference type="EMBL" id="JACHEO010000013">
    <property type="protein sequence ID" value="MBB5348646.1"/>
    <property type="molecule type" value="Genomic_DNA"/>
</dbReference>
<comment type="caution">
    <text evidence="18">The sequence shown here is derived from an EMBL/GenBank/DDBJ whole genome shotgun (WGS) entry which is preliminary data.</text>
</comment>
<dbReference type="PRINTS" id="PR00834">
    <property type="entry name" value="PROTEASES2C"/>
</dbReference>
<evidence type="ECO:0000256" key="12">
    <source>
        <dbReference type="ARBA" id="ARBA00023016"/>
    </source>
</evidence>
<dbReference type="PROSITE" id="PS50106">
    <property type="entry name" value="PDZ"/>
    <property type="match status" value="2"/>
</dbReference>
<dbReference type="GO" id="GO:0042597">
    <property type="term" value="C:periplasmic space"/>
    <property type="evidence" value="ECO:0007669"/>
    <property type="project" value="UniProtKB-SubCell"/>
</dbReference>
<dbReference type="InterPro" id="IPR011782">
    <property type="entry name" value="Pept_S1C_Do"/>
</dbReference>
<dbReference type="RefSeq" id="WP_183351481.1">
    <property type="nucleotide sequence ID" value="NZ_JACHEO010000013.1"/>
</dbReference>
<reference evidence="18 19" key="1">
    <citation type="submission" date="2020-08" db="EMBL/GenBank/DDBJ databases">
        <title>Genomic Encyclopedia of Type Strains, Phase IV (KMG-IV): sequencing the most valuable type-strain genomes for metagenomic binning, comparative biology and taxonomic classification.</title>
        <authorList>
            <person name="Goeker M."/>
        </authorList>
    </citation>
    <scope>NUCLEOTIDE SEQUENCE [LARGE SCALE GENOMIC DNA]</scope>
    <source>
        <strain evidence="18 19">DSM 28570</strain>
    </source>
</reference>
<keyword evidence="8" id="KW-0677">Repeat</keyword>
<evidence type="ECO:0000256" key="8">
    <source>
        <dbReference type="ARBA" id="ARBA00022737"/>
    </source>
</evidence>
<evidence type="ECO:0000313" key="19">
    <source>
        <dbReference type="Proteomes" id="UP000539642"/>
    </source>
</evidence>
<feature type="binding site" evidence="15">
    <location>
        <position position="154"/>
    </location>
    <ligand>
        <name>substrate</name>
    </ligand>
</feature>